<gene>
    <name evidence="2" type="ORF">PVOR_18704</name>
</gene>
<dbReference type="Proteomes" id="UP000003094">
    <property type="component" value="Unassembled WGS sequence"/>
</dbReference>
<organism evidence="2 3">
    <name type="scientific">Paenibacillus vortex V453</name>
    <dbReference type="NCBI Taxonomy" id="715225"/>
    <lineage>
        <taxon>Bacteria</taxon>
        <taxon>Bacillati</taxon>
        <taxon>Bacillota</taxon>
        <taxon>Bacilli</taxon>
        <taxon>Bacillales</taxon>
        <taxon>Paenibacillaceae</taxon>
        <taxon>Paenibacillus</taxon>
    </lineage>
</organism>
<keyword evidence="1" id="KW-0175">Coiled coil</keyword>
<dbReference type="KEGG" id="pvo:PVOR_18704"/>
<evidence type="ECO:0000256" key="1">
    <source>
        <dbReference type="SAM" id="Coils"/>
    </source>
</evidence>
<reference evidence="2 3" key="1">
    <citation type="journal article" date="2010" name="BMC Genomics">
        <title>Genome sequence of the pattern forming Paenibacillus vortex bacterium reveals potential for thriving in complex environments.</title>
        <authorList>
            <person name="Sirota-Madi A."/>
            <person name="Olender T."/>
            <person name="Helman Y."/>
            <person name="Ingham C."/>
            <person name="Brainis I."/>
            <person name="Roth D."/>
            <person name="Hagi E."/>
            <person name="Brodsky L."/>
            <person name="Leshkowitz D."/>
            <person name="Galatenko V."/>
            <person name="Nikolaev V."/>
            <person name="Mugasimangalam R.C."/>
            <person name="Bransburg-Zabary S."/>
            <person name="Gutnick D.L."/>
            <person name="Lancet D."/>
            <person name="Ben-Jacob E."/>
        </authorList>
    </citation>
    <scope>NUCLEOTIDE SEQUENCE [LARGE SCALE GENOMIC DNA]</scope>
    <source>
        <strain evidence="2 3">V453</strain>
    </source>
</reference>
<dbReference type="EMBL" id="ADHJ01000025">
    <property type="protein sequence ID" value="EFU40905.1"/>
    <property type="molecule type" value="Genomic_DNA"/>
</dbReference>
<dbReference type="AlphaFoldDB" id="A0A2R9SU28"/>
<dbReference type="Gene3D" id="3.40.960.10">
    <property type="entry name" value="VSR Endonuclease"/>
    <property type="match status" value="1"/>
</dbReference>
<keyword evidence="3" id="KW-1185">Reference proteome</keyword>
<evidence type="ECO:0000313" key="2">
    <source>
        <dbReference type="EMBL" id="EFU40905.1"/>
    </source>
</evidence>
<sequence length="255" mass="28629">MSEDFFIKESDSQLATIVRLFALEGATKEVAVLANAESSVEQTDYDNYQRGTALYTLYLKVAIALYAQIENEIETIQQSISNKLNKAVAVEGHYYRNVEIAAKLSEDPNWREKAKSWLAGSHINNQGRVRSDNIASRISDGLLFRSLPEIHLYKALKSLGVSFAPLPVFIRGGQAYKRIEPDFFIIKDGVMLVVEVDGDTVHVETPAEAHDRTTMLLHEGVKIERIKSSECDTYEKALKSAKKIVAIIERHKASR</sequence>
<evidence type="ECO:0008006" key="4">
    <source>
        <dbReference type="Google" id="ProtNLM"/>
    </source>
</evidence>
<comment type="caution">
    <text evidence="2">The sequence shown here is derived from an EMBL/GenBank/DDBJ whole genome shotgun (WGS) entry which is preliminary data.</text>
</comment>
<name>A0A2R9SU28_9BACL</name>
<dbReference type="RefSeq" id="WP_006210574.1">
    <property type="nucleotide sequence ID" value="NZ_ADHJ01000025.1"/>
</dbReference>
<evidence type="ECO:0000313" key="3">
    <source>
        <dbReference type="Proteomes" id="UP000003094"/>
    </source>
</evidence>
<proteinExistence type="predicted"/>
<protein>
    <recommendedName>
        <fullName evidence="4">DUF559 domain-containing protein</fullName>
    </recommendedName>
</protein>
<accession>A0A2R9SU28</accession>
<feature type="coiled-coil region" evidence="1">
    <location>
        <begin position="59"/>
        <end position="86"/>
    </location>
</feature>